<keyword evidence="3" id="KW-1185">Reference proteome</keyword>
<dbReference type="Proteomes" id="UP001610104">
    <property type="component" value="Unassembled WGS sequence"/>
</dbReference>
<evidence type="ECO:0000313" key="3">
    <source>
        <dbReference type="Proteomes" id="UP001610104"/>
    </source>
</evidence>
<proteinExistence type="predicted"/>
<gene>
    <name evidence="2" type="ORF">V8G56_09675</name>
</gene>
<accession>A0ABW7MQV1</accession>
<organism evidence="2 3">
    <name type="scientific">Gaetbulibacter aquiaggeris</name>
    <dbReference type="NCBI Taxonomy" id="1735373"/>
    <lineage>
        <taxon>Bacteria</taxon>
        <taxon>Pseudomonadati</taxon>
        <taxon>Bacteroidota</taxon>
        <taxon>Flavobacteriia</taxon>
        <taxon>Flavobacteriales</taxon>
        <taxon>Flavobacteriaceae</taxon>
        <taxon>Gaetbulibacter</taxon>
    </lineage>
</organism>
<evidence type="ECO:0000259" key="1">
    <source>
        <dbReference type="Pfam" id="PF13568"/>
    </source>
</evidence>
<comment type="caution">
    <text evidence="2">The sequence shown here is derived from an EMBL/GenBank/DDBJ whole genome shotgun (WGS) entry which is preliminary data.</text>
</comment>
<sequence>MKKSILLSLVFVLGLLTVHAQGIKLGVKAGANFASLSGNDADILNLDGRTSFHLGGVVVIGISEKFAVQPELVYSAQGFTLSEFGVDATGKLDYINLPILADFTIAEGFSIQAGPQLGFNITDKIEAEGESESLDAEGIDFGAAFGAQYKMNSGLFFQARYALGFSEVVKDVDIKNNVISLSIGYFFL</sequence>
<dbReference type="InterPro" id="IPR025665">
    <property type="entry name" value="Beta-barrel_OMP_2"/>
</dbReference>
<dbReference type="RefSeq" id="WP_395438252.1">
    <property type="nucleotide sequence ID" value="NZ_JBAWKC010000003.1"/>
</dbReference>
<feature type="domain" description="Outer membrane protein beta-barrel" evidence="1">
    <location>
        <begin position="20"/>
        <end position="168"/>
    </location>
</feature>
<dbReference type="Pfam" id="PF13568">
    <property type="entry name" value="OMP_b-brl_2"/>
    <property type="match status" value="1"/>
</dbReference>
<dbReference type="InterPro" id="IPR011250">
    <property type="entry name" value="OMP/PagP_B-barrel"/>
</dbReference>
<reference evidence="2 3" key="1">
    <citation type="submission" date="2024-02" db="EMBL/GenBank/DDBJ databases">
        <title>A Gaetbulibacter species isolated from tidal flats and genomic insights of their niches.</title>
        <authorList>
            <person name="Ye Y."/>
        </authorList>
    </citation>
    <scope>NUCLEOTIDE SEQUENCE [LARGE SCALE GENOMIC DNA]</scope>
    <source>
        <strain evidence="2 3">KEM-8</strain>
    </source>
</reference>
<protein>
    <submittedName>
        <fullName evidence="2">Porin family protein</fullName>
    </submittedName>
</protein>
<dbReference type="SUPFAM" id="SSF56925">
    <property type="entry name" value="OMPA-like"/>
    <property type="match status" value="1"/>
</dbReference>
<dbReference type="EMBL" id="JBAWKC010000003">
    <property type="protein sequence ID" value="MFH6769004.1"/>
    <property type="molecule type" value="Genomic_DNA"/>
</dbReference>
<evidence type="ECO:0000313" key="2">
    <source>
        <dbReference type="EMBL" id="MFH6769004.1"/>
    </source>
</evidence>
<name>A0ABW7MQV1_9FLAO</name>